<feature type="region of interest" description="Disordered" evidence="1">
    <location>
        <begin position="20"/>
        <end position="58"/>
    </location>
</feature>
<organism evidence="2">
    <name type="scientific">Proboscia inermis</name>
    <dbReference type="NCBI Taxonomy" id="420281"/>
    <lineage>
        <taxon>Eukaryota</taxon>
        <taxon>Sar</taxon>
        <taxon>Stramenopiles</taxon>
        <taxon>Ochrophyta</taxon>
        <taxon>Bacillariophyta</taxon>
        <taxon>Coscinodiscophyceae</taxon>
        <taxon>Rhizosoleniophycidae</taxon>
        <taxon>Rhizosoleniales</taxon>
        <taxon>Rhizosoleniaceae</taxon>
        <taxon>Proboscia</taxon>
    </lineage>
</organism>
<name>A0A7S0BZ88_9STRA</name>
<gene>
    <name evidence="2" type="ORF">PINE0816_LOCUS4101</name>
</gene>
<protein>
    <submittedName>
        <fullName evidence="2">Uncharacterized protein</fullName>
    </submittedName>
</protein>
<sequence>MKHTQITKERILQEANKKLETAKQMQSSARNTSVDLEAGGIKEETSPAVKFEEAEPVKKPRCRRVRVSSTPVIGGDLFSSSNIRESSHPNSVQTDMKTLSEDPDDSMHKPERIKRIKAKSTPSKGEMFSDTKQVNVARKPHTSEVVVKLLIDGESFDINMSPQVINRIREQDSLSQNMRTPVSAKDMSGGQRERSESFDKMLDGFIRHH</sequence>
<feature type="compositionally biased region" description="Basic and acidic residues" evidence="1">
    <location>
        <begin position="40"/>
        <end position="58"/>
    </location>
</feature>
<dbReference type="EMBL" id="HBEL01008579">
    <property type="protein sequence ID" value="CAD8407981.1"/>
    <property type="molecule type" value="Transcribed_RNA"/>
</dbReference>
<proteinExistence type="predicted"/>
<evidence type="ECO:0000313" key="2">
    <source>
        <dbReference type="EMBL" id="CAD8407981.1"/>
    </source>
</evidence>
<evidence type="ECO:0000256" key="1">
    <source>
        <dbReference type="SAM" id="MobiDB-lite"/>
    </source>
</evidence>
<accession>A0A7S0BZ88</accession>
<feature type="compositionally biased region" description="Polar residues" evidence="1">
    <location>
        <begin position="23"/>
        <end position="34"/>
    </location>
</feature>
<feature type="compositionally biased region" description="Basic and acidic residues" evidence="1">
    <location>
        <begin position="191"/>
        <end position="209"/>
    </location>
</feature>
<feature type="compositionally biased region" description="Polar residues" evidence="1">
    <location>
        <begin position="78"/>
        <end position="97"/>
    </location>
</feature>
<dbReference type="AlphaFoldDB" id="A0A7S0BZ88"/>
<reference evidence="2" key="1">
    <citation type="submission" date="2021-01" db="EMBL/GenBank/DDBJ databases">
        <authorList>
            <person name="Corre E."/>
            <person name="Pelletier E."/>
            <person name="Niang G."/>
            <person name="Scheremetjew M."/>
            <person name="Finn R."/>
            <person name="Kale V."/>
            <person name="Holt S."/>
            <person name="Cochrane G."/>
            <person name="Meng A."/>
            <person name="Brown T."/>
            <person name="Cohen L."/>
        </authorList>
    </citation>
    <scope>NUCLEOTIDE SEQUENCE</scope>
    <source>
        <strain evidence="2">CCAP1064/1</strain>
    </source>
</reference>
<feature type="region of interest" description="Disordered" evidence="1">
    <location>
        <begin position="78"/>
        <end position="110"/>
    </location>
</feature>
<feature type="region of interest" description="Disordered" evidence="1">
    <location>
        <begin position="171"/>
        <end position="209"/>
    </location>
</feature>